<dbReference type="Gene3D" id="3.30.1120.10">
    <property type="match status" value="1"/>
</dbReference>
<reference evidence="17 18" key="1">
    <citation type="journal article" date="2011" name="Nature">
        <title>Genome sequencing reveals insights into physiology and longevity of the naked mole rat.</title>
        <authorList>
            <person name="Kim E.B."/>
            <person name="Fang X."/>
            <person name="Fushan A.A."/>
            <person name="Huang Z."/>
            <person name="Lobanov A.V."/>
            <person name="Han L."/>
            <person name="Marino S.M."/>
            <person name="Sun X."/>
            <person name="Turanov A.A."/>
            <person name="Yang P."/>
            <person name="Yim S.H."/>
            <person name="Zhao X."/>
            <person name="Kasaikina M.V."/>
            <person name="Stoletzki N."/>
            <person name="Peng C."/>
            <person name="Polak P."/>
            <person name="Xiong Z."/>
            <person name="Kiezun A."/>
            <person name="Zhu Y."/>
            <person name="Chen Y."/>
            <person name="Kryukov G.V."/>
            <person name="Zhang Q."/>
            <person name="Peshkin L."/>
            <person name="Yang L."/>
            <person name="Bronson R.T."/>
            <person name="Buffenstein R."/>
            <person name="Wang B."/>
            <person name="Han C."/>
            <person name="Li Q."/>
            <person name="Chen L."/>
            <person name="Zhao W."/>
            <person name="Sunyaev S.R."/>
            <person name="Park T.J."/>
            <person name="Zhang G."/>
            <person name="Wang J."/>
            <person name="Gladyshev V.N."/>
        </authorList>
    </citation>
    <scope>NUCLEOTIDE SEQUENCE [LARGE SCALE GENOMIC DNA]</scope>
</reference>
<comment type="function">
    <text evidence="9">Catalyzes the conversion of sulfated steroid precursors, such as dehydroepiandrosterone sulfate (DHEA-S) and estrone sulfate to the free steroid.</text>
</comment>
<evidence type="ECO:0000256" key="3">
    <source>
        <dbReference type="ARBA" id="ARBA00008779"/>
    </source>
</evidence>
<dbReference type="Gene3D" id="1.10.287.550">
    <property type="entry name" value="Helix hairpin bin"/>
    <property type="match status" value="1"/>
</dbReference>
<name>G5BQS1_HETGA</name>
<dbReference type="GO" id="GO:0004065">
    <property type="term" value="F:arylsulfatase activity"/>
    <property type="evidence" value="ECO:0007669"/>
    <property type="project" value="TreeGrafter"/>
</dbReference>
<dbReference type="Proteomes" id="UP000006813">
    <property type="component" value="Unassembled WGS sequence"/>
</dbReference>
<feature type="region of interest" description="Disordered" evidence="15">
    <location>
        <begin position="424"/>
        <end position="443"/>
    </location>
</feature>
<evidence type="ECO:0000256" key="7">
    <source>
        <dbReference type="ARBA" id="ARBA00050543"/>
    </source>
</evidence>
<dbReference type="PROSITE" id="PS00523">
    <property type="entry name" value="SULFATASE_1"/>
    <property type="match status" value="1"/>
</dbReference>
<feature type="domain" description="Sulfatase N-terminal" evidence="16">
    <location>
        <begin position="18"/>
        <end position="325"/>
    </location>
</feature>
<evidence type="ECO:0000313" key="18">
    <source>
        <dbReference type="Proteomes" id="UP000006813"/>
    </source>
</evidence>
<evidence type="ECO:0000256" key="4">
    <source>
        <dbReference type="ARBA" id="ARBA00022723"/>
    </source>
</evidence>
<dbReference type="STRING" id="10181.G5BQS1"/>
<dbReference type="InterPro" id="IPR000917">
    <property type="entry name" value="Sulfatase_N"/>
</dbReference>
<dbReference type="SUPFAM" id="SSF53649">
    <property type="entry name" value="Alkaline phosphatase-like"/>
    <property type="match status" value="1"/>
</dbReference>
<dbReference type="PANTHER" id="PTHR42693:SF48">
    <property type="entry name" value="ARYLSULFATASE L"/>
    <property type="match status" value="1"/>
</dbReference>
<dbReference type="EC" id="3.1.6.2" evidence="10"/>
<evidence type="ECO:0000256" key="13">
    <source>
        <dbReference type="ARBA" id="ARBA00076156"/>
    </source>
</evidence>
<comment type="catalytic activity">
    <reaction evidence="7">
        <text>dehydroepiandrosterone 3-sulfate + H2O = 3beta-hydroxyandrost-5-en-17-one + sulfate + H(+)</text>
        <dbReference type="Rhea" id="RHEA:19873"/>
        <dbReference type="ChEBI" id="CHEBI:15377"/>
        <dbReference type="ChEBI" id="CHEBI:15378"/>
        <dbReference type="ChEBI" id="CHEBI:16189"/>
        <dbReference type="ChEBI" id="CHEBI:28689"/>
        <dbReference type="ChEBI" id="CHEBI:57905"/>
        <dbReference type="EC" id="3.1.6.2"/>
    </reaction>
</comment>
<evidence type="ECO:0000259" key="16">
    <source>
        <dbReference type="Pfam" id="PF00884"/>
    </source>
</evidence>
<dbReference type="eggNOG" id="KOG3867">
    <property type="taxonomic scope" value="Eukaryota"/>
</dbReference>
<evidence type="ECO:0000256" key="10">
    <source>
        <dbReference type="ARBA" id="ARBA00066357"/>
    </source>
</evidence>
<evidence type="ECO:0000313" key="17">
    <source>
        <dbReference type="EMBL" id="EHB11632.1"/>
    </source>
</evidence>
<evidence type="ECO:0000256" key="8">
    <source>
        <dbReference type="ARBA" id="ARBA00052086"/>
    </source>
</evidence>
<comment type="subcellular location">
    <subcellularLocation>
        <location evidence="2">Microsome membrane</location>
        <topology evidence="2">Multi-pass membrane protein</topology>
    </subcellularLocation>
</comment>
<dbReference type="PROSITE" id="PS00149">
    <property type="entry name" value="SULFATASE_2"/>
    <property type="match status" value="1"/>
</dbReference>
<dbReference type="InterPro" id="IPR017850">
    <property type="entry name" value="Alkaline_phosphatase_core_sf"/>
</dbReference>
<evidence type="ECO:0000256" key="2">
    <source>
        <dbReference type="ARBA" id="ARBA00004154"/>
    </source>
</evidence>
<evidence type="ECO:0000256" key="5">
    <source>
        <dbReference type="ARBA" id="ARBA00022801"/>
    </source>
</evidence>
<dbReference type="InterPro" id="IPR024607">
    <property type="entry name" value="Sulfatase_CS"/>
</dbReference>
<dbReference type="Pfam" id="PF00884">
    <property type="entry name" value="Sulfatase"/>
    <property type="match status" value="1"/>
</dbReference>
<feature type="region of interest" description="Disordered" evidence="15">
    <location>
        <begin position="381"/>
        <end position="408"/>
    </location>
</feature>
<evidence type="ECO:0000256" key="12">
    <source>
        <dbReference type="ARBA" id="ARBA00075314"/>
    </source>
</evidence>
<keyword evidence="5" id="KW-0378">Hydrolase</keyword>
<evidence type="ECO:0000256" key="1">
    <source>
        <dbReference type="ARBA" id="ARBA00001913"/>
    </source>
</evidence>
<evidence type="ECO:0000256" key="11">
    <source>
        <dbReference type="ARBA" id="ARBA00073973"/>
    </source>
</evidence>
<accession>G5BQS1</accession>
<dbReference type="GO" id="GO:0004773">
    <property type="term" value="F:steryl-sulfatase activity"/>
    <property type="evidence" value="ECO:0007669"/>
    <property type="project" value="UniProtKB-EC"/>
</dbReference>
<comment type="cofactor">
    <cofactor evidence="1">
        <name>Ca(2+)</name>
        <dbReference type="ChEBI" id="CHEBI:29108"/>
    </cofactor>
</comment>
<evidence type="ECO:0000256" key="15">
    <source>
        <dbReference type="SAM" id="MobiDB-lite"/>
    </source>
</evidence>
<dbReference type="FunFam" id="3.30.1120.10:FF:000001">
    <property type="entry name" value="Arylsulfatase E"/>
    <property type="match status" value="1"/>
</dbReference>
<dbReference type="GO" id="GO:0046872">
    <property type="term" value="F:metal ion binding"/>
    <property type="evidence" value="ECO:0007669"/>
    <property type="project" value="UniProtKB-KW"/>
</dbReference>
<organism evidence="17 18">
    <name type="scientific">Heterocephalus glaber</name>
    <name type="common">Naked mole rat</name>
    <dbReference type="NCBI Taxonomy" id="10181"/>
    <lineage>
        <taxon>Eukaryota</taxon>
        <taxon>Metazoa</taxon>
        <taxon>Chordata</taxon>
        <taxon>Craniata</taxon>
        <taxon>Vertebrata</taxon>
        <taxon>Euteleostomi</taxon>
        <taxon>Mammalia</taxon>
        <taxon>Eutheria</taxon>
        <taxon>Euarchontoglires</taxon>
        <taxon>Glires</taxon>
        <taxon>Rodentia</taxon>
        <taxon>Hystricomorpha</taxon>
        <taxon>Bathyergidae</taxon>
        <taxon>Heterocephalus</taxon>
    </lineage>
</organism>
<sequence>MCLRKSGLISKNNDHFSFHRTPNIDQLAADGVKLTHHIAAASVCTPSRAAFLTGRYPIRSGMISYNGYRVLQWTGVAGGLPPSEITFAKILKEKGYTTGLIGKWHLGLNCKSPSDHCHHPLNHGFDHFYGMPFTMMGDCTGWELSERRVGLQRRLDFYFQVLAFAALTLAAGKLSHLLPVSWVPTLSITVLAATVFTTSYFLGDLLVHADCFLMRNHVITEQPMRFEKTTSLLLKEAESFLKRNKQGPFLLFVSFLHVHAPLITGKEFLGQSRHGLYGDNVEEMDWMVGRILGCLEEEGLSDSTLVYFTSDHGGSLESQLGSHQYGGWNGIYKGRCYWIQGHPDPRWPCLQILLRFPLQGPCFHSGPVPGPRVTTWTELCEAESDGKRGPENEQAAEGPRSSPFPSPITLFSVSASTQGAKAWGAGRAASGSPGSSAGPGLREPTSLMDIFPTVVELAGGQVPRDRAIDGQDLWPLLLGSTPHKHLLPHHEVLFHYCEHLLHAARWHQRDRGRVWKVHYMTPIFQPEGAGACYGRQVCPCSGENVTTHDPPLLFDLTRDPGERQGARVPRSGQQGPAGGGQAPAGPVALGLPAAGHLPEHLAAVAAALLRHLSALLVLSGGRAPGRPPVAQSSDPCLALLSHPVGPARGWARAGRRTNAASH</sequence>
<dbReference type="Pfam" id="PF14707">
    <property type="entry name" value="Sulfatase_C"/>
    <property type="match status" value="1"/>
</dbReference>
<dbReference type="Gene3D" id="3.40.720.10">
    <property type="entry name" value="Alkaline Phosphatase, subunit A"/>
    <property type="match status" value="2"/>
</dbReference>
<comment type="similarity">
    <text evidence="3">Belongs to the sulfatase family.</text>
</comment>
<dbReference type="AlphaFoldDB" id="G5BQS1"/>
<dbReference type="GO" id="GO:0005783">
    <property type="term" value="C:endoplasmic reticulum"/>
    <property type="evidence" value="ECO:0007669"/>
    <property type="project" value="UniProtKB-ARBA"/>
</dbReference>
<dbReference type="InParanoid" id="G5BQS1"/>
<protein>
    <recommendedName>
        <fullName evidence="11">Steryl-sulfatase</fullName>
        <ecNumber evidence="10">3.1.6.2</ecNumber>
    </recommendedName>
    <alternativeName>
        <fullName evidence="12">Arylsulfatase C</fullName>
    </alternativeName>
    <alternativeName>
        <fullName evidence="14">Steroid sulfatase</fullName>
    </alternativeName>
    <alternativeName>
        <fullName evidence="13">Steryl-sulfate sulfohydrolase</fullName>
    </alternativeName>
</protein>
<evidence type="ECO:0000256" key="14">
    <source>
        <dbReference type="ARBA" id="ARBA00080881"/>
    </source>
</evidence>
<feature type="compositionally biased region" description="Low complexity" evidence="15">
    <location>
        <begin position="424"/>
        <end position="440"/>
    </location>
</feature>
<keyword evidence="6" id="KW-0106">Calcium</keyword>
<comment type="catalytic activity">
    <reaction evidence="8">
        <text>estrone 3-sulfate + H2O = estrone + sulfate + H(+)</text>
        <dbReference type="Rhea" id="RHEA:31055"/>
        <dbReference type="ChEBI" id="CHEBI:15377"/>
        <dbReference type="ChEBI" id="CHEBI:15378"/>
        <dbReference type="ChEBI" id="CHEBI:16189"/>
        <dbReference type="ChEBI" id="CHEBI:17263"/>
        <dbReference type="ChEBI" id="CHEBI:60050"/>
    </reaction>
</comment>
<keyword evidence="4" id="KW-0479">Metal-binding</keyword>
<evidence type="ECO:0000256" key="9">
    <source>
        <dbReference type="ARBA" id="ARBA00053464"/>
    </source>
</evidence>
<dbReference type="InterPro" id="IPR050738">
    <property type="entry name" value="Sulfatase"/>
</dbReference>
<dbReference type="PANTHER" id="PTHR42693">
    <property type="entry name" value="ARYLSULFATASE FAMILY MEMBER"/>
    <property type="match status" value="1"/>
</dbReference>
<proteinExistence type="inferred from homology"/>
<evidence type="ECO:0000256" key="6">
    <source>
        <dbReference type="ARBA" id="ARBA00022837"/>
    </source>
</evidence>
<feature type="region of interest" description="Disordered" evidence="15">
    <location>
        <begin position="558"/>
        <end position="585"/>
    </location>
</feature>
<dbReference type="EMBL" id="JH171420">
    <property type="protein sequence ID" value="EHB11632.1"/>
    <property type="molecule type" value="Genomic_DNA"/>
</dbReference>
<gene>
    <name evidence="17" type="ORF">GW7_02006</name>
</gene>